<dbReference type="InterPro" id="IPR001610">
    <property type="entry name" value="PAC"/>
</dbReference>
<dbReference type="OrthoDB" id="9787514at2"/>
<dbReference type="SMART" id="SM00267">
    <property type="entry name" value="GGDEF"/>
    <property type="match status" value="1"/>
</dbReference>
<keyword evidence="2" id="KW-1133">Transmembrane helix</keyword>
<dbReference type="PROSITE" id="PS50887">
    <property type="entry name" value="GGDEF"/>
    <property type="match status" value="1"/>
</dbReference>
<dbReference type="SUPFAM" id="SSF55073">
    <property type="entry name" value="Nucleotide cyclase"/>
    <property type="match status" value="1"/>
</dbReference>
<comment type="cofactor">
    <cofactor evidence="1">
        <name>Mg(2+)</name>
        <dbReference type="ChEBI" id="CHEBI:18420"/>
    </cofactor>
</comment>
<evidence type="ECO:0000259" key="6">
    <source>
        <dbReference type="PROSITE" id="PS50887"/>
    </source>
</evidence>
<dbReference type="InterPro" id="IPR035919">
    <property type="entry name" value="EAL_sf"/>
</dbReference>
<dbReference type="InterPro" id="IPR000014">
    <property type="entry name" value="PAS"/>
</dbReference>
<feature type="domain" description="EAL" evidence="5">
    <location>
        <begin position="400"/>
        <end position="655"/>
    </location>
</feature>
<accession>A0A2A2FBG8</accession>
<sequence>MAKRSGSLNRSNDIRYHWPLLLQRGPLLIVVLYGLFGTSWILFSDLWLATLVKDPETARNLQTWKGISYIGLTGVLLYLAMRSLYSAIAGISREAVEREARFQEMAEHIPEVFWIWDPVRQRLSYVSPAAESIWGLPAQRLLEDRHLWLRTVHPQDSERVTSTLEHIIRSCQSITQQYRVQHADGTWLWLEDRAYPICDEQGELVRMVGVAENITEQHHQQEALYEAAYYDRLTGLPNRYLFHERLEQQCQDATRNDLAFSLLFLDLDRFKYINDSLGHSAGDELLRQVARRLQSVVEGRGFLARLGGDEFAVLLSRRQDTEQRETIVRGIINDLSRPYRLQEEDSFLTLSVGVALFPRDGGDAESLTRSADVAMYSAKRQGRNNWSYFDESDNPATTERLRLEADIHRAVENQEFELHYQPQFNAQGTRMDGAECLLRWQHPEHGMISPGEFIPLLEETGLIVDVGVRVIEQACRCIRDWHGRGLPDHFVLAVNVSARQLQDEHLLTETRRLMEAWNVPEGMLELELTESSLMEEPAYSRRLFAGLRSIGAKIAIDDFGVRYSSLNYLREFAPDILKIDKSFVDPVAENERDRHLLEGIIQLSHILGIGVIAEGVETEAQRAILENAGCDWIQGFLLARPMALSGVEDLMERLGTLRAEADTARTWPQ</sequence>
<dbReference type="SMART" id="SM00052">
    <property type="entry name" value="EAL"/>
    <property type="match status" value="1"/>
</dbReference>
<dbReference type="Pfam" id="PF08447">
    <property type="entry name" value="PAS_3"/>
    <property type="match status" value="1"/>
</dbReference>
<keyword evidence="8" id="KW-1185">Reference proteome</keyword>
<dbReference type="Pfam" id="PF00990">
    <property type="entry name" value="GGDEF"/>
    <property type="match status" value="1"/>
</dbReference>
<dbReference type="RefSeq" id="WP_095616035.1">
    <property type="nucleotide sequence ID" value="NZ_NSKD01000001.1"/>
</dbReference>
<reference evidence="7 8" key="1">
    <citation type="submission" date="2017-08" db="EMBL/GenBank/DDBJ databases">
        <title>Halovibrio sewagensis sp. nov., isolated from wastewater of high salinity.</title>
        <authorList>
            <person name="Dong X."/>
            <person name="Zhang G."/>
        </authorList>
    </citation>
    <scope>NUCLEOTIDE SEQUENCE [LARGE SCALE GENOMIC DNA]</scope>
    <source>
        <strain evidence="7 8">YL5-2</strain>
    </source>
</reference>
<dbReference type="InterPro" id="IPR052155">
    <property type="entry name" value="Biofilm_reg_signaling"/>
</dbReference>
<dbReference type="PANTHER" id="PTHR44757:SF2">
    <property type="entry name" value="BIOFILM ARCHITECTURE MAINTENANCE PROTEIN MBAA"/>
    <property type="match status" value="1"/>
</dbReference>
<protein>
    <submittedName>
        <fullName evidence="7">Two-component system response regulator</fullName>
    </submittedName>
</protein>
<dbReference type="InterPro" id="IPR000160">
    <property type="entry name" value="GGDEF_dom"/>
</dbReference>
<evidence type="ECO:0000259" key="5">
    <source>
        <dbReference type="PROSITE" id="PS50883"/>
    </source>
</evidence>
<evidence type="ECO:0000256" key="1">
    <source>
        <dbReference type="ARBA" id="ARBA00001946"/>
    </source>
</evidence>
<dbReference type="FunFam" id="3.30.70.270:FF:000001">
    <property type="entry name" value="Diguanylate cyclase domain protein"/>
    <property type="match status" value="1"/>
</dbReference>
<dbReference type="InterPro" id="IPR029787">
    <property type="entry name" value="Nucleotide_cyclase"/>
</dbReference>
<dbReference type="SUPFAM" id="SSF141868">
    <property type="entry name" value="EAL domain-like"/>
    <property type="match status" value="1"/>
</dbReference>
<evidence type="ECO:0000313" key="7">
    <source>
        <dbReference type="EMBL" id="PAU81935.1"/>
    </source>
</evidence>
<dbReference type="PROSITE" id="PS50112">
    <property type="entry name" value="PAS"/>
    <property type="match status" value="1"/>
</dbReference>
<dbReference type="Gene3D" id="3.30.450.20">
    <property type="entry name" value="PAS domain"/>
    <property type="match status" value="1"/>
</dbReference>
<dbReference type="CDD" id="cd01948">
    <property type="entry name" value="EAL"/>
    <property type="match status" value="1"/>
</dbReference>
<evidence type="ECO:0000256" key="2">
    <source>
        <dbReference type="SAM" id="Phobius"/>
    </source>
</evidence>
<dbReference type="InterPro" id="IPR000700">
    <property type="entry name" value="PAS-assoc_C"/>
</dbReference>
<feature type="domain" description="GGDEF" evidence="6">
    <location>
        <begin position="258"/>
        <end position="391"/>
    </location>
</feature>
<comment type="caution">
    <text evidence="7">The sequence shown here is derived from an EMBL/GenBank/DDBJ whole genome shotgun (WGS) entry which is preliminary data.</text>
</comment>
<dbReference type="SUPFAM" id="SSF55785">
    <property type="entry name" value="PYP-like sensor domain (PAS domain)"/>
    <property type="match status" value="1"/>
</dbReference>
<gene>
    <name evidence="7" type="ORF">CK501_01935</name>
</gene>
<evidence type="ECO:0000259" key="4">
    <source>
        <dbReference type="PROSITE" id="PS50113"/>
    </source>
</evidence>
<dbReference type="GO" id="GO:0003824">
    <property type="term" value="F:catalytic activity"/>
    <property type="evidence" value="ECO:0007669"/>
    <property type="project" value="UniProtKB-ARBA"/>
</dbReference>
<proteinExistence type="predicted"/>
<name>A0A2A2FBG8_9GAMM</name>
<feature type="domain" description="PAC" evidence="4">
    <location>
        <begin position="174"/>
        <end position="226"/>
    </location>
</feature>
<dbReference type="NCBIfam" id="TIGR00254">
    <property type="entry name" value="GGDEF"/>
    <property type="match status" value="1"/>
</dbReference>
<dbReference type="PROSITE" id="PS50113">
    <property type="entry name" value="PAC"/>
    <property type="match status" value="1"/>
</dbReference>
<dbReference type="Proteomes" id="UP000218896">
    <property type="component" value="Unassembled WGS sequence"/>
</dbReference>
<organism evidence="7 8">
    <name type="scientific">Halovibrio salipaludis</name>
    <dbReference type="NCBI Taxonomy" id="2032626"/>
    <lineage>
        <taxon>Bacteria</taxon>
        <taxon>Pseudomonadati</taxon>
        <taxon>Pseudomonadota</taxon>
        <taxon>Gammaproteobacteria</taxon>
        <taxon>Oceanospirillales</taxon>
        <taxon>Halomonadaceae</taxon>
        <taxon>Halovibrio</taxon>
    </lineage>
</organism>
<dbReference type="InterPro" id="IPR013655">
    <property type="entry name" value="PAS_fold_3"/>
</dbReference>
<dbReference type="InterPro" id="IPR043128">
    <property type="entry name" value="Rev_trsase/Diguanyl_cyclase"/>
</dbReference>
<dbReference type="PANTHER" id="PTHR44757">
    <property type="entry name" value="DIGUANYLATE CYCLASE DGCP"/>
    <property type="match status" value="1"/>
</dbReference>
<dbReference type="AlphaFoldDB" id="A0A2A2FBG8"/>
<dbReference type="SMART" id="SM00086">
    <property type="entry name" value="PAC"/>
    <property type="match status" value="1"/>
</dbReference>
<dbReference type="CDD" id="cd00130">
    <property type="entry name" value="PAS"/>
    <property type="match status" value="1"/>
</dbReference>
<dbReference type="Pfam" id="PF00563">
    <property type="entry name" value="EAL"/>
    <property type="match status" value="1"/>
</dbReference>
<feature type="transmembrane region" description="Helical" evidence="2">
    <location>
        <begin position="21"/>
        <end position="43"/>
    </location>
</feature>
<evidence type="ECO:0000259" key="3">
    <source>
        <dbReference type="PROSITE" id="PS50112"/>
    </source>
</evidence>
<keyword evidence="2" id="KW-0812">Transmembrane</keyword>
<dbReference type="InterPro" id="IPR035965">
    <property type="entry name" value="PAS-like_dom_sf"/>
</dbReference>
<evidence type="ECO:0000313" key="8">
    <source>
        <dbReference type="Proteomes" id="UP000218896"/>
    </source>
</evidence>
<dbReference type="CDD" id="cd01949">
    <property type="entry name" value="GGDEF"/>
    <property type="match status" value="1"/>
</dbReference>
<dbReference type="Gene3D" id="3.30.70.270">
    <property type="match status" value="1"/>
</dbReference>
<dbReference type="PROSITE" id="PS50883">
    <property type="entry name" value="EAL"/>
    <property type="match status" value="1"/>
</dbReference>
<dbReference type="InterPro" id="IPR001633">
    <property type="entry name" value="EAL_dom"/>
</dbReference>
<feature type="domain" description="PAS" evidence="3">
    <location>
        <begin position="98"/>
        <end position="171"/>
    </location>
</feature>
<dbReference type="EMBL" id="NSKD01000001">
    <property type="protein sequence ID" value="PAU81935.1"/>
    <property type="molecule type" value="Genomic_DNA"/>
</dbReference>
<dbReference type="Gene3D" id="3.20.20.450">
    <property type="entry name" value="EAL domain"/>
    <property type="match status" value="1"/>
</dbReference>
<dbReference type="NCBIfam" id="TIGR00229">
    <property type="entry name" value="sensory_box"/>
    <property type="match status" value="1"/>
</dbReference>
<keyword evidence="2" id="KW-0472">Membrane</keyword>
<dbReference type="SMART" id="SM00091">
    <property type="entry name" value="PAS"/>
    <property type="match status" value="1"/>
</dbReference>